<feature type="signal peptide" evidence="1">
    <location>
        <begin position="1"/>
        <end position="19"/>
    </location>
</feature>
<proteinExistence type="predicted"/>
<feature type="chain" id="PRO_5040367995" description="C-type lectin domain-containing protein" evidence="1">
    <location>
        <begin position="20"/>
        <end position="162"/>
    </location>
</feature>
<gene>
    <name evidence="3" type="ORF">PSYICH_LOCUS7858</name>
</gene>
<evidence type="ECO:0000256" key="1">
    <source>
        <dbReference type="SAM" id="SignalP"/>
    </source>
</evidence>
<dbReference type="Pfam" id="PF00059">
    <property type="entry name" value="Lectin_C"/>
    <property type="match status" value="1"/>
</dbReference>
<evidence type="ECO:0000313" key="3">
    <source>
        <dbReference type="EMBL" id="CAH1106708.1"/>
    </source>
</evidence>
<dbReference type="InterPro" id="IPR051004">
    <property type="entry name" value="DC-SIGN_domain-containing"/>
</dbReference>
<feature type="domain" description="C-type lectin" evidence="2">
    <location>
        <begin position="32"/>
        <end position="157"/>
    </location>
</feature>
<keyword evidence="4" id="KW-1185">Reference proteome</keyword>
<keyword evidence="1" id="KW-0732">Signal</keyword>
<dbReference type="SMART" id="SM00034">
    <property type="entry name" value="CLECT"/>
    <property type="match status" value="1"/>
</dbReference>
<dbReference type="AlphaFoldDB" id="A0A9P0CV04"/>
<accession>A0A9P0CV04</accession>
<dbReference type="InterPro" id="IPR016186">
    <property type="entry name" value="C-type_lectin-like/link_sf"/>
</dbReference>
<evidence type="ECO:0000259" key="2">
    <source>
        <dbReference type="PROSITE" id="PS50041"/>
    </source>
</evidence>
<dbReference type="Gene3D" id="3.10.100.10">
    <property type="entry name" value="Mannose-Binding Protein A, subunit A"/>
    <property type="match status" value="1"/>
</dbReference>
<protein>
    <recommendedName>
        <fullName evidence="2">C-type lectin domain-containing protein</fullName>
    </recommendedName>
</protein>
<dbReference type="PANTHER" id="PTHR22802:SF456">
    <property type="entry name" value="FI01427P"/>
    <property type="match status" value="1"/>
</dbReference>
<dbReference type="Proteomes" id="UP001153636">
    <property type="component" value="Chromosome 2"/>
</dbReference>
<dbReference type="SUPFAM" id="SSF56436">
    <property type="entry name" value="C-type lectin-like"/>
    <property type="match status" value="1"/>
</dbReference>
<dbReference type="InterPro" id="IPR016187">
    <property type="entry name" value="CTDL_fold"/>
</dbReference>
<dbReference type="OrthoDB" id="6650247at2759"/>
<dbReference type="PANTHER" id="PTHR22802">
    <property type="entry name" value="C-TYPE LECTIN SUPERFAMILY MEMBER"/>
    <property type="match status" value="1"/>
</dbReference>
<organism evidence="3 4">
    <name type="scientific">Psylliodes chrysocephalus</name>
    <dbReference type="NCBI Taxonomy" id="3402493"/>
    <lineage>
        <taxon>Eukaryota</taxon>
        <taxon>Metazoa</taxon>
        <taxon>Ecdysozoa</taxon>
        <taxon>Arthropoda</taxon>
        <taxon>Hexapoda</taxon>
        <taxon>Insecta</taxon>
        <taxon>Pterygota</taxon>
        <taxon>Neoptera</taxon>
        <taxon>Endopterygota</taxon>
        <taxon>Coleoptera</taxon>
        <taxon>Polyphaga</taxon>
        <taxon>Cucujiformia</taxon>
        <taxon>Chrysomeloidea</taxon>
        <taxon>Chrysomelidae</taxon>
        <taxon>Galerucinae</taxon>
        <taxon>Alticini</taxon>
        <taxon>Psylliodes</taxon>
    </lineage>
</organism>
<dbReference type="InterPro" id="IPR001304">
    <property type="entry name" value="C-type_lectin-like"/>
</dbReference>
<reference evidence="3" key="1">
    <citation type="submission" date="2022-01" db="EMBL/GenBank/DDBJ databases">
        <authorList>
            <person name="King R."/>
        </authorList>
    </citation>
    <scope>NUCLEOTIDE SEQUENCE</scope>
</reference>
<sequence length="162" mass="18150">MHSLLAISCVFICLATSFAFHVKNDTPYTFKQGEKEFLLNPQKMTFSEANDYCKSVNLELAAIESAAEDDKIFYALSYLGLFPAPKAFWTAGTKLASTNKWVWLTTNKVIGYFNWGDGEPSNKDGNEFCIATHPDNYYSTGYWTATDCNSLAFPICQTVSQN</sequence>
<dbReference type="EMBL" id="OV651814">
    <property type="protein sequence ID" value="CAH1106708.1"/>
    <property type="molecule type" value="Genomic_DNA"/>
</dbReference>
<evidence type="ECO:0000313" key="4">
    <source>
        <dbReference type="Proteomes" id="UP001153636"/>
    </source>
</evidence>
<name>A0A9P0CV04_9CUCU</name>
<dbReference type="PROSITE" id="PS50041">
    <property type="entry name" value="C_TYPE_LECTIN_2"/>
    <property type="match status" value="1"/>
</dbReference>